<sequence>MNKKLDELKNRLREVEDLNNASAVLGWDQATYMPPGGAPARGRQMALLSRLAHERFIDPATGRLLDDLQAHAESLGPDDDDAGLIRKARRDYEKSIRVPPQLLAELSEHGALSYQAWTEARAANDYATMRPMLEKTLDYSRRLADCFPGYDHIADPLIDFADEGMKAVSVRALFAELRAQLVPLLRQILEQPPADDSCLYRTYPEDQQRAFGEMVIKQMGYDFNRGRQDKTHHPFMTSFSLGDVRITTRFQPDYLGDGLFSTIHEAGHAMYEQGIDMSYEATPLAHGTSAGVHESQSRLWENVVGRSRVFWNYYYAQLQSVFPDQLGDVELDTFYRAINKVQPSLIRTDADQMTYDLHVMIRFDLELALLEGTLALDDLPEAWRARYQSDLGIASEDDRDGVLQDVHWFAGVIGGAFQGYTMGNIMSALFYRQALTAHPEIPAQIGRGEFGTLHGWLRENIYRPGAKYTANELVERVTGGPLTIEPYLAYLRGKFLD</sequence>
<keyword evidence="1 2" id="KW-0479">Metal-binding</keyword>
<keyword evidence="1 4" id="KW-0378">Hydrolase</keyword>
<evidence type="ECO:0000313" key="4">
    <source>
        <dbReference type="EMBL" id="CUS01970.2"/>
    </source>
</evidence>
<dbReference type="RefSeq" id="WP_095041637.1">
    <property type="nucleotide sequence ID" value="NZ_LN890655.1"/>
</dbReference>
<dbReference type="SUPFAM" id="SSF55486">
    <property type="entry name" value="Metalloproteases ('zincins'), catalytic domain"/>
    <property type="match status" value="1"/>
</dbReference>
<dbReference type="GO" id="GO:0046872">
    <property type="term" value="F:metal ion binding"/>
    <property type="evidence" value="ECO:0007669"/>
    <property type="project" value="UniProtKB-KW"/>
</dbReference>
<dbReference type="Gene3D" id="1.10.1370.30">
    <property type="match status" value="1"/>
</dbReference>
<feature type="binding site" evidence="2">
    <location>
        <position position="264"/>
    </location>
    <ligand>
        <name>Zn(2+)</name>
        <dbReference type="ChEBI" id="CHEBI:29105"/>
        <note>catalytic</note>
    </ligand>
</feature>
<reference evidence="4" key="1">
    <citation type="submission" date="2016-01" db="EMBL/GenBank/DDBJ databases">
        <authorList>
            <person name="Mcilroy J.S."/>
            <person name="Karst M S."/>
            <person name="Albertsen M."/>
        </authorList>
    </citation>
    <scope>NUCLEOTIDE SEQUENCE</scope>
    <source>
        <strain evidence="4">Cfx-K</strain>
    </source>
</reference>
<dbReference type="PROSITE" id="PS52034">
    <property type="entry name" value="PEPTIDASE_M32"/>
    <property type="match status" value="1"/>
</dbReference>
<feature type="binding site" evidence="2">
    <location>
        <position position="268"/>
    </location>
    <ligand>
        <name>Zn(2+)</name>
        <dbReference type="ChEBI" id="CHEBI:29105"/>
        <note>catalytic</note>
    </ligand>
</feature>
<dbReference type="PANTHER" id="PTHR34217">
    <property type="entry name" value="METAL-DEPENDENT CARBOXYPEPTIDASE"/>
    <property type="match status" value="1"/>
</dbReference>
<evidence type="ECO:0000313" key="5">
    <source>
        <dbReference type="Proteomes" id="UP000215027"/>
    </source>
</evidence>
<feature type="binding site" evidence="2">
    <location>
        <position position="294"/>
    </location>
    <ligand>
        <name>Zn(2+)</name>
        <dbReference type="ChEBI" id="CHEBI:29105"/>
        <note>catalytic</note>
    </ligand>
</feature>
<keyword evidence="1 4" id="KW-0121">Carboxypeptidase</keyword>
<dbReference type="Proteomes" id="UP000215027">
    <property type="component" value="Chromosome I"/>
</dbReference>
<comment type="catalytic activity">
    <reaction evidence="1">
        <text>Release of a C-terminal amino acid with broad specificity, except for -Pro.</text>
        <dbReference type="EC" id="3.4.17.19"/>
    </reaction>
</comment>
<evidence type="ECO:0000256" key="1">
    <source>
        <dbReference type="PIRNR" id="PIRNR006615"/>
    </source>
</evidence>
<keyword evidence="2" id="KW-0862">Zinc</keyword>
<keyword evidence="1" id="KW-0482">Metalloprotease</keyword>
<dbReference type="OrthoDB" id="9772308at2"/>
<organism evidence="4 5">
    <name type="scientific">Candidatus Promineifilum breve</name>
    <dbReference type="NCBI Taxonomy" id="1806508"/>
    <lineage>
        <taxon>Bacteria</taxon>
        <taxon>Bacillati</taxon>
        <taxon>Chloroflexota</taxon>
        <taxon>Ardenticatenia</taxon>
        <taxon>Candidatus Promineifilales</taxon>
        <taxon>Candidatus Promineifilaceae</taxon>
        <taxon>Candidatus Promineifilum</taxon>
    </lineage>
</organism>
<dbReference type="PANTHER" id="PTHR34217:SF1">
    <property type="entry name" value="CARBOXYPEPTIDASE 1"/>
    <property type="match status" value="1"/>
</dbReference>
<protein>
    <recommendedName>
        <fullName evidence="1">Metal-dependent carboxypeptidase</fullName>
        <ecNumber evidence="1">3.4.17.19</ecNumber>
    </recommendedName>
</protein>
<dbReference type="AlphaFoldDB" id="A0A160T0W3"/>
<dbReference type="EMBL" id="LN890655">
    <property type="protein sequence ID" value="CUS01970.2"/>
    <property type="molecule type" value="Genomic_DNA"/>
</dbReference>
<keyword evidence="1" id="KW-0645">Protease</keyword>
<proteinExistence type="inferred from homology"/>
<feature type="active site" description="Proton donor/acceptor" evidence="3">
    <location>
        <position position="265"/>
    </location>
</feature>
<keyword evidence="5" id="KW-1185">Reference proteome</keyword>
<comment type="function">
    <text evidence="1">Broad specificity carboxypetidase that releases amino acids sequentially from the C-terminus, including neutral, aromatic, polar and basic residues.</text>
</comment>
<dbReference type="PIRSF" id="PIRSF006615">
    <property type="entry name" value="Zn_crbxpep_Taq"/>
    <property type="match status" value="1"/>
</dbReference>
<evidence type="ECO:0000256" key="3">
    <source>
        <dbReference type="PIRSR" id="PIRSR006615-2"/>
    </source>
</evidence>
<dbReference type="CDD" id="cd06460">
    <property type="entry name" value="M32_Taq"/>
    <property type="match status" value="1"/>
</dbReference>
<comment type="cofactor">
    <cofactor evidence="2">
        <name>Zn(2+)</name>
        <dbReference type="ChEBI" id="CHEBI:29105"/>
    </cofactor>
    <text evidence="2">Binds 1 zinc ion per subunit.</text>
</comment>
<dbReference type="Pfam" id="PF02074">
    <property type="entry name" value="Peptidase_M32"/>
    <property type="match status" value="1"/>
</dbReference>
<dbReference type="PRINTS" id="PR00998">
    <property type="entry name" value="CRBOXYPTASET"/>
</dbReference>
<accession>A0A160T0W3</accession>
<dbReference type="GO" id="GO:0004181">
    <property type="term" value="F:metallocarboxypeptidase activity"/>
    <property type="evidence" value="ECO:0007669"/>
    <property type="project" value="UniProtKB-UniRule"/>
</dbReference>
<dbReference type="GO" id="GO:0006508">
    <property type="term" value="P:proteolysis"/>
    <property type="evidence" value="ECO:0007669"/>
    <property type="project" value="UniProtKB-UniRule"/>
</dbReference>
<dbReference type="EC" id="3.4.17.19" evidence="1"/>
<dbReference type="KEGG" id="pbf:CFX0092_A0089"/>
<name>A0A160T0W3_9CHLR</name>
<evidence type="ECO:0000256" key="2">
    <source>
        <dbReference type="PIRSR" id="PIRSR006615-1"/>
    </source>
</evidence>
<dbReference type="InterPro" id="IPR001333">
    <property type="entry name" value="Peptidase_M32_Taq"/>
</dbReference>
<comment type="similarity">
    <text evidence="1">Belongs to the peptidase M32 family.</text>
</comment>
<gene>
    <name evidence="4" type="ORF">CFX0092_A0089</name>
</gene>